<name>A0ABS7C1S6_9BACL</name>
<evidence type="ECO:0000313" key="2">
    <source>
        <dbReference type="EMBL" id="MBW7454842.1"/>
    </source>
</evidence>
<comment type="caution">
    <text evidence="2">The sequence shown here is derived from an EMBL/GenBank/DDBJ whole genome shotgun (WGS) entry which is preliminary data.</text>
</comment>
<dbReference type="Pfam" id="PF01547">
    <property type="entry name" value="SBP_bac_1"/>
    <property type="match status" value="1"/>
</dbReference>
<reference evidence="2 3" key="1">
    <citation type="submission" date="2021-07" db="EMBL/GenBank/DDBJ databases">
        <title>Paenibacillus radiodurans sp. nov., isolated from the southeastern edge of Tengger Desert.</title>
        <authorList>
            <person name="Zhang G."/>
        </authorList>
    </citation>
    <scope>NUCLEOTIDE SEQUENCE [LARGE SCALE GENOMIC DNA]</scope>
    <source>
        <strain evidence="2 3">CCM 7311</strain>
    </source>
</reference>
<evidence type="ECO:0000313" key="3">
    <source>
        <dbReference type="Proteomes" id="UP001519887"/>
    </source>
</evidence>
<organism evidence="2 3">
    <name type="scientific">Paenibacillus sepulcri</name>
    <dbReference type="NCBI Taxonomy" id="359917"/>
    <lineage>
        <taxon>Bacteria</taxon>
        <taxon>Bacillati</taxon>
        <taxon>Bacillota</taxon>
        <taxon>Bacilli</taxon>
        <taxon>Bacillales</taxon>
        <taxon>Paenibacillaceae</taxon>
        <taxon>Paenibacillus</taxon>
    </lineage>
</organism>
<dbReference type="Proteomes" id="UP001519887">
    <property type="component" value="Unassembled WGS sequence"/>
</dbReference>
<proteinExistence type="predicted"/>
<keyword evidence="1" id="KW-0732">Signal</keyword>
<accession>A0ABS7C1S6</accession>
<dbReference type="PANTHER" id="PTHR43649">
    <property type="entry name" value="ARABINOSE-BINDING PROTEIN-RELATED"/>
    <property type="match status" value="1"/>
</dbReference>
<dbReference type="Gene3D" id="3.40.190.10">
    <property type="entry name" value="Periplasmic binding protein-like II"/>
    <property type="match status" value="2"/>
</dbReference>
<dbReference type="InterPro" id="IPR050490">
    <property type="entry name" value="Bact_solute-bd_prot1"/>
</dbReference>
<dbReference type="RefSeq" id="WP_210043954.1">
    <property type="nucleotide sequence ID" value="NZ_JBHLVU010000001.1"/>
</dbReference>
<dbReference type="PANTHER" id="PTHR43649:SF12">
    <property type="entry name" value="DIACETYLCHITOBIOSE BINDING PROTEIN DASA"/>
    <property type="match status" value="1"/>
</dbReference>
<dbReference type="SUPFAM" id="SSF53850">
    <property type="entry name" value="Periplasmic binding protein-like II"/>
    <property type="match status" value="1"/>
</dbReference>
<feature type="chain" id="PRO_5047330847" evidence="1">
    <location>
        <begin position="26"/>
        <end position="444"/>
    </location>
</feature>
<dbReference type="PROSITE" id="PS51257">
    <property type="entry name" value="PROKAR_LIPOPROTEIN"/>
    <property type="match status" value="1"/>
</dbReference>
<keyword evidence="3" id="KW-1185">Reference proteome</keyword>
<protein>
    <submittedName>
        <fullName evidence="2">ABC transporter substrate-binding protein</fullName>
    </submittedName>
</protein>
<feature type="signal peptide" evidence="1">
    <location>
        <begin position="1"/>
        <end position="25"/>
    </location>
</feature>
<dbReference type="EMBL" id="JAHZIK010000260">
    <property type="protein sequence ID" value="MBW7454842.1"/>
    <property type="molecule type" value="Genomic_DNA"/>
</dbReference>
<sequence length="444" mass="49829">MKLKKSMFVLLATMLGASIFLSACGSNTSNTGTGNTNTSADSTGSAKDKVTIDFWTFWGSETRKPIIEKIIDDFNKSQDRITVKHTYYPFGDIWTKELAAVAAGNPPDVIVNDINATSQRADKNQNTNLSEYLKKDDIKDRFFPQLWDTVIYKDEAYALPFTTDTRMMFYNKDQFKEAGLDPEKFPNTWAELEEAAMKLDKKDGDKYTRIGYSPQYGGFDWGSIAMNFDKGVNWFDQDGKPVINDKAHLDAMNYVLDNAKRIGQKNLDNFKASFGSKQANPFIAGQVSIWPEATTFYTQIRDYGQNLNYGVAPIPEVEDGSGHYSVGGGFVVEIPKGAKHPDEAWEFMKYLTDKSAQTYWAEKNFDSVANKEAANDPELMKNPVYKAAVDNMEVTKIFPTPVNAPDFLNLINPNRDAAILGQVPPQEALDKAQKDVENLLEQNQ</sequence>
<evidence type="ECO:0000256" key="1">
    <source>
        <dbReference type="SAM" id="SignalP"/>
    </source>
</evidence>
<gene>
    <name evidence="2" type="ORF">K0U00_12440</name>
</gene>
<dbReference type="InterPro" id="IPR006059">
    <property type="entry name" value="SBP"/>
</dbReference>
<dbReference type="CDD" id="cd14748">
    <property type="entry name" value="PBP2_UgpB"/>
    <property type="match status" value="1"/>
</dbReference>